<organism evidence="2 3">
    <name type="scientific">Marinomonas spartinae</name>
    <dbReference type="NCBI Taxonomy" id="1792290"/>
    <lineage>
        <taxon>Bacteria</taxon>
        <taxon>Pseudomonadati</taxon>
        <taxon>Pseudomonadota</taxon>
        <taxon>Gammaproteobacteria</taxon>
        <taxon>Oceanospirillales</taxon>
        <taxon>Oceanospirillaceae</taxon>
        <taxon>Marinomonas</taxon>
    </lineage>
</organism>
<feature type="compositionally biased region" description="Basic and acidic residues" evidence="1">
    <location>
        <begin position="63"/>
        <end position="92"/>
    </location>
</feature>
<dbReference type="RefSeq" id="WP_067018014.1">
    <property type="nucleotide sequence ID" value="NZ_FLOB01000008.1"/>
</dbReference>
<accession>A0A1A8TPA5</accession>
<evidence type="ECO:0000313" key="2">
    <source>
        <dbReference type="EMBL" id="SBS34542.1"/>
    </source>
</evidence>
<dbReference type="Proteomes" id="UP000092544">
    <property type="component" value="Unassembled WGS sequence"/>
</dbReference>
<gene>
    <name evidence="2" type="ORF">MSP8886_03097</name>
</gene>
<protein>
    <submittedName>
        <fullName evidence="2">SprA-related family protein</fullName>
    </submittedName>
</protein>
<feature type="region of interest" description="Disordered" evidence="1">
    <location>
        <begin position="1"/>
        <end position="41"/>
    </location>
</feature>
<evidence type="ECO:0000313" key="3">
    <source>
        <dbReference type="Proteomes" id="UP000092544"/>
    </source>
</evidence>
<dbReference type="OrthoDB" id="9812722at2"/>
<name>A0A1A8TPA5_9GAMM</name>
<evidence type="ECO:0000256" key="1">
    <source>
        <dbReference type="SAM" id="MobiDB-lite"/>
    </source>
</evidence>
<dbReference type="InterPro" id="IPR021973">
    <property type="entry name" value="SprA-related"/>
</dbReference>
<proteinExistence type="predicted"/>
<feature type="region of interest" description="Disordered" evidence="1">
    <location>
        <begin position="206"/>
        <end position="262"/>
    </location>
</feature>
<dbReference type="AlphaFoldDB" id="A0A1A8TPA5"/>
<feature type="compositionally biased region" description="Basic and acidic residues" evidence="1">
    <location>
        <begin position="100"/>
        <end position="121"/>
    </location>
</feature>
<dbReference type="EMBL" id="FLOB01000008">
    <property type="protein sequence ID" value="SBS34542.1"/>
    <property type="molecule type" value="Genomic_DNA"/>
</dbReference>
<dbReference type="Pfam" id="PF12118">
    <property type="entry name" value="SprA-related"/>
    <property type="match status" value="1"/>
</dbReference>
<reference evidence="2 3" key="1">
    <citation type="submission" date="2016-06" db="EMBL/GenBank/DDBJ databases">
        <authorList>
            <person name="Kjaerup R.B."/>
            <person name="Dalgaard T.S."/>
            <person name="Juul-Madsen H.R."/>
        </authorList>
    </citation>
    <scope>NUCLEOTIDE SEQUENCE [LARGE SCALE GENOMIC DNA]</scope>
    <source>
        <strain evidence="2 3">CECT 8886</strain>
    </source>
</reference>
<feature type="compositionally biased region" description="Polar residues" evidence="1">
    <location>
        <begin position="10"/>
        <end position="22"/>
    </location>
</feature>
<feature type="compositionally biased region" description="Polar residues" evidence="1">
    <location>
        <begin position="214"/>
        <end position="257"/>
    </location>
</feature>
<feature type="region of interest" description="Disordered" evidence="1">
    <location>
        <begin position="54"/>
        <end position="144"/>
    </location>
</feature>
<dbReference type="STRING" id="1792290.MSP8886_03097"/>
<sequence>MSGSLPHAISSHTMMNNPSSGYSAFDQRHDDSNDQTSLNAVNAKASSDFVIRLSEQGQALSQNRDKESDRVNEKASDDKEQQKEGATKKALDQDNDLTPEEEKQVEELKRRDQEVRVHEQAHASVGGVKTGSPSYTYTQGPDGKRYITDGEVSIIVNPTSDDPEKTISDMEQVYRAALAPAEPSSADRKAAAEAQAIIQQARQQLAKQQQEKLSTPNSHLADSNVNNTRNQTDATEVSQTLSSQIDTTSSVQNSRSNAYKDGISRRGDFLNQIV</sequence>
<keyword evidence="3" id="KW-1185">Reference proteome</keyword>